<dbReference type="SUPFAM" id="SSF51735">
    <property type="entry name" value="NAD(P)-binding Rossmann-fold domains"/>
    <property type="match status" value="1"/>
</dbReference>
<dbReference type="InterPro" id="IPR006367">
    <property type="entry name" value="Sirohaem_synthase_N"/>
</dbReference>
<keyword evidence="9" id="KW-0456">Lyase</keyword>
<dbReference type="InterPro" id="IPR000878">
    <property type="entry name" value="4pyrrol_Mease"/>
</dbReference>
<keyword evidence="7" id="KW-0560">Oxidoreductase</keyword>
<dbReference type="Gene3D" id="3.40.1010.10">
    <property type="entry name" value="Cobalt-precorrin-4 Transmethylase, Domain 1"/>
    <property type="match status" value="1"/>
</dbReference>
<dbReference type="GO" id="GO:0043115">
    <property type="term" value="F:precorrin-2 dehydrogenase activity"/>
    <property type="evidence" value="ECO:0007669"/>
    <property type="project" value="UniProtKB-EC"/>
</dbReference>
<dbReference type="PROSITE" id="PS00839">
    <property type="entry name" value="SUMT_1"/>
    <property type="match status" value="1"/>
</dbReference>
<dbReference type="RefSeq" id="WP_150444650.1">
    <property type="nucleotide sequence ID" value="NZ_VYQE01000002.1"/>
</dbReference>
<evidence type="ECO:0000259" key="15">
    <source>
        <dbReference type="Pfam" id="PF00590"/>
    </source>
</evidence>
<dbReference type="NCBIfam" id="NF007922">
    <property type="entry name" value="PRK10637.1"/>
    <property type="match status" value="1"/>
</dbReference>
<dbReference type="InterPro" id="IPR035996">
    <property type="entry name" value="4pyrrol_Methylase_sf"/>
</dbReference>
<dbReference type="AlphaFoldDB" id="A0A5J5GM45"/>
<dbReference type="Pfam" id="PF10414">
    <property type="entry name" value="CysG_dimeriser"/>
    <property type="match status" value="1"/>
</dbReference>
<dbReference type="NCBIfam" id="NF004790">
    <property type="entry name" value="PRK06136.1"/>
    <property type="match status" value="1"/>
</dbReference>
<dbReference type="GO" id="GO:0019354">
    <property type="term" value="P:siroheme biosynthetic process"/>
    <property type="evidence" value="ECO:0007669"/>
    <property type="project" value="UniProtKB-UniPathway"/>
</dbReference>
<evidence type="ECO:0000256" key="3">
    <source>
        <dbReference type="ARBA" id="ARBA00022573"/>
    </source>
</evidence>
<evidence type="ECO:0000256" key="9">
    <source>
        <dbReference type="ARBA" id="ARBA00023239"/>
    </source>
</evidence>
<dbReference type="CDD" id="cd11642">
    <property type="entry name" value="SUMT"/>
    <property type="match status" value="1"/>
</dbReference>
<dbReference type="InterPro" id="IPR003043">
    <property type="entry name" value="Uropor_MeTrfase_CS"/>
</dbReference>
<dbReference type="GO" id="GO:0009236">
    <property type="term" value="P:cobalamin biosynthetic process"/>
    <property type="evidence" value="ECO:0007669"/>
    <property type="project" value="UniProtKB-KW"/>
</dbReference>
<organism evidence="17 18">
    <name type="scientific">Histidinibacterium aquaticum</name>
    <dbReference type="NCBI Taxonomy" id="2613962"/>
    <lineage>
        <taxon>Bacteria</taxon>
        <taxon>Pseudomonadati</taxon>
        <taxon>Pseudomonadota</taxon>
        <taxon>Alphaproteobacteria</taxon>
        <taxon>Rhodobacterales</taxon>
        <taxon>Paracoccaceae</taxon>
        <taxon>Histidinibacterium</taxon>
    </lineage>
</organism>
<evidence type="ECO:0000256" key="10">
    <source>
        <dbReference type="ARBA" id="ARBA00023244"/>
    </source>
</evidence>
<dbReference type="Gene3D" id="3.30.160.110">
    <property type="entry name" value="Siroheme synthase, domain 2"/>
    <property type="match status" value="1"/>
</dbReference>
<protein>
    <submittedName>
        <fullName evidence="17">Uroporphyrinogen-III C-methyltransferase</fullName>
        <ecNumber evidence="17">2.1.1.107</ecNumber>
    </submittedName>
</protein>
<comment type="catalytic activity">
    <reaction evidence="13">
        <text>precorrin-2 + NAD(+) = sirohydrochlorin + NADH + 2 H(+)</text>
        <dbReference type="Rhea" id="RHEA:15613"/>
        <dbReference type="ChEBI" id="CHEBI:15378"/>
        <dbReference type="ChEBI" id="CHEBI:57540"/>
        <dbReference type="ChEBI" id="CHEBI:57945"/>
        <dbReference type="ChEBI" id="CHEBI:58351"/>
        <dbReference type="ChEBI" id="CHEBI:58827"/>
        <dbReference type="EC" id="1.3.1.76"/>
    </reaction>
</comment>
<evidence type="ECO:0000256" key="8">
    <source>
        <dbReference type="ARBA" id="ARBA00023027"/>
    </source>
</evidence>
<dbReference type="NCBIfam" id="TIGR01470">
    <property type="entry name" value="cysG_Nterm"/>
    <property type="match status" value="1"/>
</dbReference>
<comment type="caution">
    <text evidence="17">The sequence shown here is derived from an EMBL/GenBank/DDBJ whole genome shotgun (WGS) entry which is preliminary data.</text>
</comment>
<dbReference type="FunFam" id="3.40.1010.10:FF:000001">
    <property type="entry name" value="Siroheme synthase"/>
    <property type="match status" value="1"/>
</dbReference>
<comment type="similarity">
    <text evidence="2">Belongs to the precorrin methyltransferase family.</text>
</comment>
<accession>A0A5J5GM45</accession>
<dbReference type="InterPro" id="IPR050161">
    <property type="entry name" value="Siro_Cobalamin_biosynth"/>
</dbReference>
<evidence type="ECO:0000256" key="11">
    <source>
        <dbReference type="ARBA" id="ARBA00023268"/>
    </source>
</evidence>
<feature type="active site" description="Proton donor" evidence="14">
    <location>
        <position position="270"/>
    </location>
</feature>
<dbReference type="GO" id="GO:0051266">
    <property type="term" value="F:sirohydrochlorin ferrochelatase activity"/>
    <property type="evidence" value="ECO:0007669"/>
    <property type="project" value="InterPro"/>
</dbReference>
<dbReference type="InterPro" id="IPR036291">
    <property type="entry name" value="NAD(P)-bd_dom_sf"/>
</dbReference>
<dbReference type="InterPro" id="IPR006366">
    <property type="entry name" value="CobA/CysG_C"/>
</dbReference>
<dbReference type="GO" id="GO:0004851">
    <property type="term" value="F:uroporphyrin-III C-methyltransferase activity"/>
    <property type="evidence" value="ECO:0007669"/>
    <property type="project" value="UniProtKB-EC"/>
</dbReference>
<keyword evidence="11" id="KW-0511">Multifunctional enzyme</keyword>
<evidence type="ECO:0000256" key="14">
    <source>
        <dbReference type="PIRSR" id="PIRSR036426-1"/>
    </source>
</evidence>
<dbReference type="Gene3D" id="3.40.50.720">
    <property type="entry name" value="NAD(P)-binding Rossmann-like Domain"/>
    <property type="match status" value="1"/>
</dbReference>
<dbReference type="InterPro" id="IPR014777">
    <property type="entry name" value="4pyrrole_Mease_sub1"/>
</dbReference>
<dbReference type="InterPro" id="IPR014776">
    <property type="entry name" value="4pyrrole_Mease_sub2"/>
</dbReference>
<gene>
    <name evidence="17" type="primary">cobA</name>
    <name evidence="17" type="ORF">F3S47_07635</name>
</gene>
<dbReference type="EC" id="2.1.1.107" evidence="17"/>
<name>A0A5J5GM45_9RHOB</name>
<evidence type="ECO:0000256" key="2">
    <source>
        <dbReference type="ARBA" id="ARBA00005879"/>
    </source>
</evidence>
<dbReference type="UniPathway" id="UPA00262">
    <property type="reaction ID" value="UER00211"/>
</dbReference>
<evidence type="ECO:0000256" key="1">
    <source>
        <dbReference type="ARBA" id="ARBA00005010"/>
    </source>
</evidence>
<dbReference type="PANTHER" id="PTHR45790:SF3">
    <property type="entry name" value="S-ADENOSYL-L-METHIONINE-DEPENDENT UROPORPHYRINOGEN III METHYLTRANSFERASE, CHLOROPLASTIC"/>
    <property type="match status" value="1"/>
</dbReference>
<comment type="pathway">
    <text evidence="1">Porphyrin-containing compound metabolism; siroheme biosynthesis; sirohydrochlorin from precorrin-2: step 1/1.</text>
</comment>
<evidence type="ECO:0000256" key="13">
    <source>
        <dbReference type="ARBA" id="ARBA00047561"/>
    </source>
</evidence>
<keyword evidence="8" id="KW-0520">NAD</keyword>
<dbReference type="NCBIfam" id="TIGR01469">
    <property type="entry name" value="cobA_cysG_Cterm"/>
    <property type="match status" value="1"/>
</dbReference>
<dbReference type="Gene3D" id="3.30.950.10">
    <property type="entry name" value="Methyltransferase, Cobalt-precorrin-4 Transmethylase, Domain 2"/>
    <property type="match status" value="1"/>
</dbReference>
<dbReference type="Proteomes" id="UP000326554">
    <property type="component" value="Unassembled WGS sequence"/>
</dbReference>
<evidence type="ECO:0000313" key="17">
    <source>
        <dbReference type="EMBL" id="KAA9009117.1"/>
    </source>
</evidence>
<dbReference type="InterPro" id="IPR019478">
    <property type="entry name" value="Sirohaem_synthase_dimer_dom"/>
</dbReference>
<proteinExistence type="inferred from homology"/>
<keyword evidence="3" id="KW-0169">Cobalamin biosynthesis</keyword>
<feature type="active site" description="Proton acceptor" evidence="14">
    <location>
        <position position="248"/>
    </location>
</feature>
<evidence type="ECO:0000256" key="4">
    <source>
        <dbReference type="ARBA" id="ARBA00022603"/>
    </source>
</evidence>
<feature type="domain" description="Tetrapyrrole methylase" evidence="15">
    <location>
        <begin position="220"/>
        <end position="427"/>
    </location>
</feature>
<feature type="domain" description="Sirohaem synthase dimerisation" evidence="16">
    <location>
        <begin position="150"/>
        <end position="197"/>
    </location>
</feature>
<evidence type="ECO:0000259" key="16">
    <source>
        <dbReference type="Pfam" id="PF10414"/>
    </source>
</evidence>
<comment type="pathway">
    <text evidence="12">Porphyrin-containing compound metabolism; siroheme biosynthesis; precorrin-2 from uroporphyrinogen III: step 1/1.</text>
</comment>
<evidence type="ECO:0000256" key="5">
    <source>
        <dbReference type="ARBA" id="ARBA00022679"/>
    </source>
</evidence>
<dbReference type="SUPFAM" id="SSF53790">
    <property type="entry name" value="Tetrapyrrole methylase"/>
    <property type="match status" value="1"/>
</dbReference>
<sequence length="464" mass="49773">MQHFPIFMNLAGRRVVVSGGGECAVAKLRLILKTEAHVTVFSAEPESQVITWAAEGRLTLVHRALGPGDALCAALFYAANDEDAEDQRVAALARADGALVNIVDNLGDSQFITPAIVDRDPVTVAIGTEGAAPVLARAIKRDLEERLPARLGLLARIGKAFRHAAEALPFGEKRRDFWADYYFDAGPRALEDGEEAVEPALRSLLDTHLNRDAREGFVEFVGAGPGDPDLLTLKARKALDRAEVVIHDRLVTKEVLELARREAVLVDAGKEGFGKSMSQEEINRLIVEHAGAGHHVVRLKSGDPTVFGRLDEEIEACDAANVTWSIVPGITAASAAVAGIGQSLTKRERNSSVRVLTGHDMKGFAEQDWRSLAGPGEVAAIYMGKRSARFVQGRLLMHGADPATPVTVVENASRPDQRTLATTLAELEPTLTGAGLSGPAIILFGLAPRRAAEVAQDIQREIAL</sequence>
<evidence type="ECO:0000313" key="18">
    <source>
        <dbReference type="Proteomes" id="UP000326554"/>
    </source>
</evidence>
<dbReference type="InterPro" id="IPR012409">
    <property type="entry name" value="Sirohaem_synth"/>
</dbReference>
<keyword evidence="4 17" id="KW-0489">Methyltransferase</keyword>
<dbReference type="GO" id="GO:0051287">
    <property type="term" value="F:NAD binding"/>
    <property type="evidence" value="ECO:0007669"/>
    <property type="project" value="InterPro"/>
</dbReference>
<dbReference type="Pfam" id="PF00590">
    <property type="entry name" value="TP_methylase"/>
    <property type="match status" value="1"/>
</dbReference>
<evidence type="ECO:0000256" key="12">
    <source>
        <dbReference type="ARBA" id="ARBA00025705"/>
    </source>
</evidence>
<dbReference type="PIRSF" id="PIRSF036426">
    <property type="entry name" value="Sirohaem_synth"/>
    <property type="match status" value="1"/>
</dbReference>
<dbReference type="EMBL" id="VYQE01000002">
    <property type="protein sequence ID" value="KAA9009117.1"/>
    <property type="molecule type" value="Genomic_DNA"/>
</dbReference>
<dbReference type="Pfam" id="PF13241">
    <property type="entry name" value="NAD_binding_7"/>
    <property type="match status" value="1"/>
</dbReference>
<dbReference type="GO" id="GO:0032259">
    <property type="term" value="P:methylation"/>
    <property type="evidence" value="ECO:0007669"/>
    <property type="project" value="UniProtKB-KW"/>
</dbReference>
<reference evidence="17 18" key="1">
    <citation type="submission" date="2019-09" db="EMBL/GenBank/DDBJ databases">
        <authorList>
            <person name="Park J.-S."/>
            <person name="Choi H.-J."/>
        </authorList>
    </citation>
    <scope>NUCLEOTIDE SEQUENCE [LARGE SCALE GENOMIC DNA]</scope>
    <source>
        <strain evidence="17 18">176SS1-4</strain>
    </source>
</reference>
<keyword evidence="18" id="KW-1185">Reference proteome</keyword>
<evidence type="ECO:0000256" key="6">
    <source>
        <dbReference type="ARBA" id="ARBA00022691"/>
    </source>
</evidence>
<evidence type="ECO:0000256" key="7">
    <source>
        <dbReference type="ARBA" id="ARBA00023002"/>
    </source>
</evidence>
<keyword evidence="6" id="KW-0949">S-adenosyl-L-methionine</keyword>
<keyword evidence="10" id="KW-0627">Porphyrin biosynthesis</keyword>
<dbReference type="PANTHER" id="PTHR45790">
    <property type="entry name" value="SIROHEME SYNTHASE-RELATED"/>
    <property type="match status" value="1"/>
</dbReference>
<keyword evidence="5 17" id="KW-0808">Transferase</keyword>
<dbReference type="SUPFAM" id="SSF75615">
    <property type="entry name" value="Siroheme synthase middle domains-like"/>
    <property type="match status" value="1"/>
</dbReference>